<dbReference type="AlphaFoldDB" id="A0A3A3Z5T1"/>
<dbReference type="InterPro" id="IPR000639">
    <property type="entry name" value="Epox_hydrolase-like"/>
</dbReference>
<reference evidence="3 4" key="1">
    <citation type="submission" date="2018-09" db="EMBL/GenBank/DDBJ databases">
        <title>YIM 75000 draft genome.</title>
        <authorList>
            <person name="Tang S."/>
            <person name="Feng Y."/>
        </authorList>
    </citation>
    <scope>NUCLEOTIDE SEQUENCE [LARGE SCALE GENOMIC DNA]</scope>
    <source>
        <strain evidence="3 4">YIM 75000</strain>
    </source>
</reference>
<organism evidence="3 4">
    <name type="scientific">Vallicoccus soli</name>
    <dbReference type="NCBI Taxonomy" id="2339232"/>
    <lineage>
        <taxon>Bacteria</taxon>
        <taxon>Bacillati</taxon>
        <taxon>Actinomycetota</taxon>
        <taxon>Actinomycetes</taxon>
        <taxon>Motilibacterales</taxon>
        <taxon>Vallicoccaceae</taxon>
        <taxon>Vallicoccus</taxon>
    </lineage>
</organism>
<evidence type="ECO:0000259" key="2">
    <source>
        <dbReference type="Pfam" id="PF00561"/>
    </source>
</evidence>
<dbReference type="Proteomes" id="UP000265614">
    <property type="component" value="Unassembled WGS sequence"/>
</dbReference>
<dbReference type="InterPro" id="IPR029058">
    <property type="entry name" value="AB_hydrolase_fold"/>
</dbReference>
<dbReference type="PRINTS" id="PR00412">
    <property type="entry name" value="EPOXHYDRLASE"/>
</dbReference>
<dbReference type="EMBL" id="QZEZ01000001">
    <property type="protein sequence ID" value="RJK98333.1"/>
    <property type="molecule type" value="Genomic_DNA"/>
</dbReference>
<protein>
    <submittedName>
        <fullName evidence="3">Alpha/beta hydrolase</fullName>
    </submittedName>
</protein>
<evidence type="ECO:0000313" key="4">
    <source>
        <dbReference type="Proteomes" id="UP000265614"/>
    </source>
</evidence>
<dbReference type="GO" id="GO:0016787">
    <property type="term" value="F:hydrolase activity"/>
    <property type="evidence" value="ECO:0007669"/>
    <property type="project" value="UniProtKB-KW"/>
</dbReference>
<proteinExistence type="predicted"/>
<dbReference type="SUPFAM" id="SSF53474">
    <property type="entry name" value="alpha/beta-Hydrolases"/>
    <property type="match status" value="1"/>
</dbReference>
<dbReference type="PRINTS" id="PR00111">
    <property type="entry name" value="ABHYDROLASE"/>
</dbReference>
<keyword evidence="1 3" id="KW-0378">Hydrolase</keyword>
<dbReference type="InterPro" id="IPR000073">
    <property type="entry name" value="AB_hydrolase_1"/>
</dbReference>
<dbReference type="OrthoDB" id="2987348at2"/>
<feature type="domain" description="AB hydrolase-1" evidence="2">
    <location>
        <begin position="18"/>
        <end position="269"/>
    </location>
</feature>
<dbReference type="Pfam" id="PF00561">
    <property type="entry name" value="Abhydrolase_1"/>
    <property type="match status" value="1"/>
</dbReference>
<keyword evidence="4" id="KW-1185">Reference proteome</keyword>
<name>A0A3A3Z5T1_9ACTN</name>
<sequence>MVSANGARFHVAEVGEGPLVLLLHGFPECWWAWRHLLEPLAAAGWRAAAVDLRGYGASDKPPRGYDPPTLVGDVAGVVRALGVERAVVVGHGWGGLLAWTAAVAHPQVVSRVCVVSAAHPRRLRTALLTDPAQMAASRGALRFQLPVLPERHLAAEGTVAGLLRAWSGPGAFPDREAEDYYAAALRIPGAAHCALETFRWAVRSVARSDGLRYAHAMRRPVELPVLQVHGSLDPSVLPTTAAGSGAHVRGPYRWAQLPGTGHFPHEEDPGAFGEVLLDWLARPG</sequence>
<dbReference type="RefSeq" id="WP_119949258.1">
    <property type="nucleotide sequence ID" value="NZ_QZEZ01000001.1"/>
</dbReference>
<dbReference type="Gene3D" id="3.40.50.1820">
    <property type="entry name" value="alpha/beta hydrolase"/>
    <property type="match status" value="1"/>
</dbReference>
<gene>
    <name evidence="3" type="ORF">D5H78_01260</name>
</gene>
<accession>A0A3A3Z5T1</accession>
<comment type="caution">
    <text evidence="3">The sequence shown here is derived from an EMBL/GenBank/DDBJ whole genome shotgun (WGS) entry which is preliminary data.</text>
</comment>
<evidence type="ECO:0000256" key="1">
    <source>
        <dbReference type="ARBA" id="ARBA00022801"/>
    </source>
</evidence>
<dbReference type="PANTHER" id="PTHR43329">
    <property type="entry name" value="EPOXIDE HYDROLASE"/>
    <property type="match status" value="1"/>
</dbReference>
<evidence type="ECO:0000313" key="3">
    <source>
        <dbReference type="EMBL" id="RJK98333.1"/>
    </source>
</evidence>